<dbReference type="GO" id="GO:0016747">
    <property type="term" value="F:acyltransferase activity, transferring groups other than amino-acyl groups"/>
    <property type="evidence" value="ECO:0007669"/>
    <property type="project" value="InterPro"/>
</dbReference>
<dbReference type="EMBL" id="JACBAD010001728">
    <property type="protein sequence ID" value="KAF7136755.1"/>
    <property type="molecule type" value="Genomic_DNA"/>
</dbReference>
<dbReference type="PANTHER" id="PTHR34815">
    <property type="entry name" value="LYSINE ACETYLTRANSFERASE"/>
    <property type="match status" value="1"/>
</dbReference>
<evidence type="ECO:0000259" key="1">
    <source>
        <dbReference type="PROSITE" id="PS51186"/>
    </source>
</evidence>
<sequence length="397" mass="45451">MSTVTVAVVTAQSAERVLPDSKSPELRLSHPTDEENRGIWQLTSNEWKDALTIPQYLEESAYLMTIPLARNEGMTQWILADRNLPPNQRPILASCETFRKLSLICYPRKTSQLVVVHGIASVYCNPDYRGRGYASRLLKELSKTLPTWQCEGKPCVASVLFSDIQPRFYEKLGWHQFSSDHLEFEPAVVQYSALPVHAEEVAKLCGLDVARLERAMSRFSKNDMTRLLILPDNDHMRWHQSKEEFVAQKLFGKAPLVKGAISGVGGQAVWAIWTHRFYDHPDKNPTDNTLYILRFVVGDLRLRLDTEDDIKQLSDQQIMGVREVLRAAQAEAAQWNLHKIKLWNPSHSLERAIQLSGIPFQRKHRTQDSIPCLQWYGEGSGKPESLNWLLNEKYGWC</sequence>
<dbReference type="EMBL" id="JACBAF010002262">
    <property type="protein sequence ID" value="KAF7160354.1"/>
    <property type="molecule type" value="Genomic_DNA"/>
</dbReference>
<organism evidence="3 5">
    <name type="scientific">Aspergillus hiratsukae</name>
    <dbReference type="NCBI Taxonomy" id="1194566"/>
    <lineage>
        <taxon>Eukaryota</taxon>
        <taxon>Fungi</taxon>
        <taxon>Dikarya</taxon>
        <taxon>Ascomycota</taxon>
        <taxon>Pezizomycotina</taxon>
        <taxon>Eurotiomycetes</taxon>
        <taxon>Eurotiomycetidae</taxon>
        <taxon>Eurotiales</taxon>
        <taxon>Aspergillaceae</taxon>
        <taxon>Aspergillus</taxon>
        <taxon>Aspergillus subgen. Fumigati</taxon>
    </lineage>
</organism>
<dbReference type="Gene3D" id="3.40.630.30">
    <property type="match status" value="1"/>
</dbReference>
<dbReference type="AlphaFoldDB" id="A0A8H6PUF7"/>
<dbReference type="Pfam" id="PF22998">
    <property type="entry name" value="GNAT_LYC1-like"/>
    <property type="match status" value="1"/>
</dbReference>
<protein>
    <recommendedName>
        <fullName evidence="1">N-acetyltransferase domain-containing protein</fullName>
    </recommendedName>
</protein>
<feature type="domain" description="N-acetyltransferase" evidence="1">
    <location>
        <begin position="51"/>
        <end position="195"/>
    </location>
</feature>
<dbReference type="PANTHER" id="PTHR34815:SF2">
    <property type="entry name" value="N-ACETYLTRANSFERASE DOMAIN-CONTAINING PROTEIN"/>
    <property type="match status" value="1"/>
</dbReference>
<dbReference type="Proteomes" id="UP000662466">
    <property type="component" value="Unassembled WGS sequence"/>
</dbReference>
<accession>A0A8H6PUF7</accession>
<dbReference type="Pfam" id="PF13508">
    <property type="entry name" value="Acetyltransf_7"/>
    <property type="match status" value="1"/>
</dbReference>
<gene>
    <name evidence="2" type="ORF">CNMCM5793_006224</name>
    <name evidence="3" type="ORF">CNMCM6106_007795</name>
</gene>
<dbReference type="InterPro" id="IPR053013">
    <property type="entry name" value="LAT"/>
</dbReference>
<dbReference type="InterPro" id="IPR055100">
    <property type="entry name" value="GNAT_LYC1-like"/>
</dbReference>
<name>A0A8H6PUF7_9EURO</name>
<evidence type="ECO:0000313" key="3">
    <source>
        <dbReference type="EMBL" id="KAF7160354.1"/>
    </source>
</evidence>
<evidence type="ECO:0000313" key="4">
    <source>
        <dbReference type="Proteomes" id="UP000630445"/>
    </source>
</evidence>
<dbReference type="Proteomes" id="UP000630445">
    <property type="component" value="Unassembled WGS sequence"/>
</dbReference>
<evidence type="ECO:0000313" key="5">
    <source>
        <dbReference type="Proteomes" id="UP000662466"/>
    </source>
</evidence>
<comment type="caution">
    <text evidence="3">The sequence shown here is derived from an EMBL/GenBank/DDBJ whole genome shotgun (WGS) entry which is preliminary data.</text>
</comment>
<dbReference type="OrthoDB" id="2020070at2759"/>
<dbReference type="InterPro" id="IPR016181">
    <property type="entry name" value="Acyl_CoA_acyltransferase"/>
</dbReference>
<dbReference type="CDD" id="cd04301">
    <property type="entry name" value="NAT_SF"/>
    <property type="match status" value="1"/>
</dbReference>
<dbReference type="InterPro" id="IPR000182">
    <property type="entry name" value="GNAT_dom"/>
</dbReference>
<keyword evidence="4" id="KW-1185">Reference proteome</keyword>
<proteinExistence type="predicted"/>
<reference evidence="3" key="1">
    <citation type="submission" date="2020-06" db="EMBL/GenBank/DDBJ databases">
        <title>Draft genome sequences of strains closely related to Aspergillus parafelis and Aspergillus hiratsukae.</title>
        <authorList>
            <person name="Dos Santos R.A.C."/>
            <person name="Rivero-Menendez O."/>
            <person name="Steenwyk J.L."/>
            <person name="Mead M.E."/>
            <person name="Goldman G.H."/>
            <person name="Alastruey-Izquierdo A."/>
            <person name="Rokas A."/>
        </authorList>
    </citation>
    <scope>NUCLEOTIDE SEQUENCE</scope>
    <source>
        <strain evidence="2">CNM-CM5793</strain>
        <strain evidence="3">CNM-CM6106</strain>
    </source>
</reference>
<dbReference type="SUPFAM" id="SSF55729">
    <property type="entry name" value="Acyl-CoA N-acyltransferases (Nat)"/>
    <property type="match status" value="1"/>
</dbReference>
<evidence type="ECO:0000313" key="2">
    <source>
        <dbReference type="EMBL" id="KAF7136755.1"/>
    </source>
</evidence>
<dbReference type="PROSITE" id="PS51186">
    <property type="entry name" value="GNAT"/>
    <property type="match status" value="1"/>
</dbReference>